<dbReference type="SUPFAM" id="SSF63707">
    <property type="entry name" value="Ganglioside M2 (gm2) activator"/>
    <property type="match status" value="1"/>
</dbReference>
<dbReference type="STRING" id="45351.A7RSX5"/>
<feature type="chain" id="PRO_5002711511" description="MD-2-related lipid-recognition domain-containing protein" evidence="2">
    <location>
        <begin position="23"/>
        <end position="173"/>
    </location>
</feature>
<dbReference type="AlphaFoldDB" id="A7RSX5"/>
<dbReference type="EMBL" id="DS469536">
    <property type="protein sequence ID" value="EDO45352.1"/>
    <property type="molecule type" value="Genomic_DNA"/>
</dbReference>
<dbReference type="Gene3D" id="2.70.220.10">
    <property type="entry name" value="Ganglioside GM2 activator"/>
    <property type="match status" value="1"/>
</dbReference>
<dbReference type="InterPro" id="IPR003172">
    <property type="entry name" value="ML_dom"/>
</dbReference>
<protein>
    <recommendedName>
        <fullName evidence="3">MD-2-related lipid-recognition domain-containing protein</fullName>
    </recommendedName>
</protein>
<keyword evidence="1 2" id="KW-0732">Signal</keyword>
<dbReference type="SMART" id="SM00737">
    <property type="entry name" value="ML"/>
    <property type="match status" value="1"/>
</dbReference>
<dbReference type="GO" id="GO:0005319">
    <property type="term" value="F:lipid transporter activity"/>
    <property type="evidence" value="ECO:0000318"/>
    <property type="project" value="GO_Central"/>
</dbReference>
<organism evidence="4 5">
    <name type="scientific">Nematostella vectensis</name>
    <name type="common">Starlet sea anemone</name>
    <dbReference type="NCBI Taxonomy" id="45351"/>
    <lineage>
        <taxon>Eukaryota</taxon>
        <taxon>Metazoa</taxon>
        <taxon>Cnidaria</taxon>
        <taxon>Anthozoa</taxon>
        <taxon>Hexacorallia</taxon>
        <taxon>Actiniaria</taxon>
        <taxon>Edwardsiidae</taxon>
        <taxon>Nematostella</taxon>
    </lineage>
</organism>
<name>A7RSX5_NEMVE</name>
<dbReference type="Proteomes" id="UP000001593">
    <property type="component" value="Unassembled WGS sequence"/>
</dbReference>
<evidence type="ECO:0000313" key="4">
    <source>
        <dbReference type="EMBL" id="EDO45352.1"/>
    </source>
</evidence>
<dbReference type="Pfam" id="PF02221">
    <property type="entry name" value="E1_DerP2_DerF2"/>
    <property type="match status" value="1"/>
</dbReference>
<accession>A7RSX5</accession>
<dbReference type="PhylomeDB" id="A7RSX5"/>
<dbReference type="GO" id="GO:0009898">
    <property type="term" value="C:cytoplasmic side of plasma membrane"/>
    <property type="evidence" value="ECO:0000318"/>
    <property type="project" value="GO_Central"/>
</dbReference>
<evidence type="ECO:0000256" key="1">
    <source>
        <dbReference type="ARBA" id="ARBA00022729"/>
    </source>
</evidence>
<evidence type="ECO:0000256" key="2">
    <source>
        <dbReference type="SAM" id="SignalP"/>
    </source>
</evidence>
<dbReference type="HOGENOM" id="CLU_1549459_0_0_1"/>
<reference evidence="4 5" key="1">
    <citation type="journal article" date="2007" name="Science">
        <title>Sea anemone genome reveals ancestral eumetazoan gene repertoire and genomic organization.</title>
        <authorList>
            <person name="Putnam N.H."/>
            <person name="Srivastava M."/>
            <person name="Hellsten U."/>
            <person name="Dirks B."/>
            <person name="Chapman J."/>
            <person name="Salamov A."/>
            <person name="Terry A."/>
            <person name="Shapiro H."/>
            <person name="Lindquist E."/>
            <person name="Kapitonov V.V."/>
            <person name="Jurka J."/>
            <person name="Genikhovich G."/>
            <person name="Grigoriev I.V."/>
            <person name="Lucas S.M."/>
            <person name="Steele R.E."/>
            <person name="Finnerty J.R."/>
            <person name="Technau U."/>
            <person name="Martindale M.Q."/>
            <person name="Rokhsar D.S."/>
        </authorList>
    </citation>
    <scope>NUCLEOTIDE SEQUENCE [LARGE SCALE GENOMIC DNA]</scope>
    <source>
        <strain evidence="5">CH2 X CH6</strain>
    </source>
</reference>
<dbReference type="GO" id="GO:0006869">
    <property type="term" value="P:lipid transport"/>
    <property type="evidence" value="ECO:0000318"/>
    <property type="project" value="GO_Central"/>
</dbReference>
<keyword evidence="5" id="KW-1185">Reference proteome</keyword>
<dbReference type="OrthoDB" id="5951115at2759"/>
<proteinExistence type="predicted"/>
<dbReference type="GO" id="GO:0006689">
    <property type="term" value="P:ganglioside catabolic process"/>
    <property type="evidence" value="ECO:0000318"/>
    <property type="project" value="GO_Central"/>
</dbReference>
<dbReference type="InterPro" id="IPR028996">
    <property type="entry name" value="GM2-AP"/>
</dbReference>
<feature type="signal peptide" evidence="2">
    <location>
        <begin position="1"/>
        <end position="22"/>
    </location>
</feature>
<feature type="domain" description="MD-2-related lipid-recognition" evidence="3">
    <location>
        <begin position="25"/>
        <end position="169"/>
    </location>
</feature>
<dbReference type="InParanoid" id="A7RSX5"/>
<dbReference type="InterPro" id="IPR036846">
    <property type="entry name" value="GM2-AP_sf"/>
</dbReference>
<evidence type="ECO:0000259" key="3">
    <source>
        <dbReference type="SMART" id="SM00737"/>
    </source>
</evidence>
<dbReference type="GO" id="GO:0008047">
    <property type="term" value="F:enzyme activator activity"/>
    <property type="evidence" value="ECO:0007669"/>
    <property type="project" value="InterPro"/>
</dbReference>
<dbReference type="KEGG" id="nve:5517358"/>
<gene>
    <name evidence="4" type="ORF">NEMVEDRAFT_v1g201651</name>
</gene>
<dbReference type="OMA" id="KCEQMLP"/>
<sequence>MSLVSFCSLVLVVAVSCWQGSALKWTNCGEKESPVKVTTLRLKPNPIIVEQGKEVRFSGSVEVKGKVGSSYKLKTEVVKNPGYWYAMTLGCYGSFGTCEYTDLKCEQMLPFLKVPSCPPPKGTYELKERSMTIPHLSIPSFLTNGLYSIKAEVFDQRTDELLACAEVEVTATS</sequence>
<dbReference type="PANTHER" id="PTHR17357:SF0">
    <property type="entry name" value="GANGLIOSIDE GM2 ACTIVATOR"/>
    <property type="match status" value="1"/>
</dbReference>
<dbReference type="PANTHER" id="PTHR17357">
    <property type="entry name" value="GM2 GANGLIOSIDE ACTIVATOR PROTEIN"/>
    <property type="match status" value="1"/>
</dbReference>
<evidence type="ECO:0000313" key="5">
    <source>
        <dbReference type="Proteomes" id="UP000001593"/>
    </source>
</evidence>